<proteinExistence type="predicted"/>
<evidence type="ECO:0000313" key="2">
    <source>
        <dbReference type="EMBL" id="CDZ89734.1"/>
    </source>
</evidence>
<feature type="domain" description="Mycothiol-dependent maleylpyruvate isomerase metal-binding" evidence="1">
    <location>
        <begin position="14"/>
        <end position="100"/>
    </location>
</feature>
<dbReference type="InterPro" id="IPR034660">
    <property type="entry name" value="DinB/YfiT-like"/>
</dbReference>
<dbReference type="Pfam" id="PF11716">
    <property type="entry name" value="MDMPI_N"/>
    <property type="match status" value="1"/>
</dbReference>
<gene>
    <name evidence="2" type="ORF">RHRU231_550020</name>
</gene>
<dbReference type="RefSeq" id="WP_040272874.1">
    <property type="nucleotide sequence ID" value="NZ_JAJNCM010000001.1"/>
</dbReference>
<evidence type="ECO:0000313" key="3">
    <source>
        <dbReference type="Proteomes" id="UP000042997"/>
    </source>
</evidence>
<dbReference type="eggNOG" id="ENOG50314EV">
    <property type="taxonomic scope" value="Bacteria"/>
</dbReference>
<dbReference type="Proteomes" id="UP000042997">
    <property type="component" value="Unassembled WGS sequence"/>
</dbReference>
<dbReference type="GO" id="GO:0046872">
    <property type="term" value="F:metal ion binding"/>
    <property type="evidence" value="ECO:0007669"/>
    <property type="project" value="InterPro"/>
</dbReference>
<dbReference type="NCBIfam" id="TIGR03083">
    <property type="entry name" value="maleylpyruvate isomerase family mycothiol-dependent enzyme"/>
    <property type="match status" value="1"/>
</dbReference>
<organism evidence="2 3">
    <name type="scientific">Rhodococcus ruber</name>
    <dbReference type="NCBI Taxonomy" id="1830"/>
    <lineage>
        <taxon>Bacteria</taxon>
        <taxon>Bacillati</taxon>
        <taxon>Actinomycetota</taxon>
        <taxon>Actinomycetes</taxon>
        <taxon>Mycobacteriales</taxon>
        <taxon>Nocardiaceae</taxon>
        <taxon>Rhodococcus</taxon>
    </lineage>
</organism>
<protein>
    <recommendedName>
        <fullName evidence="1">Mycothiol-dependent maleylpyruvate isomerase metal-binding domain-containing protein</fullName>
    </recommendedName>
</protein>
<accession>A0A098BLY1</accession>
<dbReference type="Gene3D" id="1.20.120.450">
    <property type="entry name" value="dinb family like domain"/>
    <property type="match status" value="1"/>
</dbReference>
<dbReference type="InterPro" id="IPR017517">
    <property type="entry name" value="Maleyloyr_isom"/>
</dbReference>
<name>A0A098BLY1_9NOCA</name>
<reference evidence="2 3" key="1">
    <citation type="journal article" date="2014" name="Genome Announc.">
        <title>Draft Genome Sequence of Propane- and Butane-Oxidizing Actinobacterium Rhodococcus ruber IEGM 231.</title>
        <authorList>
            <person name="Ivshina I.B."/>
            <person name="Kuyukina M.S."/>
            <person name="Krivoruchko A.V."/>
            <person name="Barbe V."/>
            <person name="Fischer C."/>
        </authorList>
    </citation>
    <scope>NUCLEOTIDE SEQUENCE [LARGE SCALE GENOMIC DNA]</scope>
</reference>
<dbReference type="OrthoDB" id="5178565at2"/>
<dbReference type="AlphaFoldDB" id="A0A098BLY1"/>
<dbReference type="SUPFAM" id="SSF109854">
    <property type="entry name" value="DinB/YfiT-like putative metalloenzymes"/>
    <property type="match status" value="1"/>
</dbReference>
<dbReference type="InterPro" id="IPR024344">
    <property type="entry name" value="MDMPI_metal-binding"/>
</dbReference>
<sequence length="216" mass="23387">MMNEDEIWAAIDSARGRTADLLEQLSDDEWAQPSLCDGWTVRDVAAHLTLQQLTVGDAVRIALRHPGPMNSMIRAAARDRAALPTDWLIADLRAMIGSRRHNVGLTAFEPLTDILVHGQDIAIPLHRDLEMPADAASVVAARVWSQGGRGKARVFRSLPLRGYRLTATDAAWSVGEGPEIRGPISAILLLLTGRRAALPRLSGPGVDDLRARVATG</sequence>
<dbReference type="EMBL" id="CCSD01000067">
    <property type="protein sequence ID" value="CDZ89734.1"/>
    <property type="molecule type" value="Genomic_DNA"/>
</dbReference>
<evidence type="ECO:0000259" key="1">
    <source>
        <dbReference type="Pfam" id="PF11716"/>
    </source>
</evidence>